<keyword evidence="5" id="KW-0325">Glycoprotein</keyword>
<keyword evidence="3" id="KW-0677">Repeat</keyword>
<evidence type="ECO:0000256" key="2">
    <source>
        <dbReference type="ARBA" id="ARBA00022729"/>
    </source>
</evidence>
<proteinExistence type="predicted"/>
<reference evidence="10" key="1">
    <citation type="submission" date="2021-02" db="EMBL/GenBank/DDBJ databases">
        <authorList>
            <person name="Nowell W R."/>
        </authorList>
    </citation>
    <scope>NUCLEOTIDE SEQUENCE</scope>
    <source>
        <strain evidence="10">Ploen Becks lab</strain>
    </source>
</reference>
<dbReference type="Gene3D" id="3.10.100.10">
    <property type="entry name" value="Mannose-Binding Protein A, subunit A"/>
    <property type="match status" value="1"/>
</dbReference>
<dbReference type="InterPro" id="IPR000742">
    <property type="entry name" value="EGF"/>
</dbReference>
<dbReference type="InterPro" id="IPR000152">
    <property type="entry name" value="EGF-type_Asp/Asn_hydroxyl_site"/>
</dbReference>
<feature type="domain" description="EGF-like" evidence="8">
    <location>
        <begin position="100"/>
        <end position="136"/>
    </location>
</feature>
<dbReference type="InterPro" id="IPR016186">
    <property type="entry name" value="C-type_lectin-like/link_sf"/>
</dbReference>
<dbReference type="InterPro" id="IPR001304">
    <property type="entry name" value="C-type_lectin-like"/>
</dbReference>
<evidence type="ECO:0000256" key="4">
    <source>
        <dbReference type="ARBA" id="ARBA00023157"/>
    </source>
</evidence>
<dbReference type="PROSITE" id="PS50041">
    <property type="entry name" value="C_TYPE_LECTIN_2"/>
    <property type="match status" value="1"/>
</dbReference>
<keyword evidence="4 6" id="KW-1015">Disulfide bond</keyword>
<dbReference type="InterPro" id="IPR016187">
    <property type="entry name" value="CTDL_fold"/>
</dbReference>
<dbReference type="OrthoDB" id="10032136at2759"/>
<dbReference type="EMBL" id="CAJNOC010002051">
    <property type="protein sequence ID" value="CAF0909404.1"/>
    <property type="molecule type" value="Genomic_DNA"/>
</dbReference>
<dbReference type="SUPFAM" id="SSF57196">
    <property type="entry name" value="EGF/Laminin"/>
    <property type="match status" value="1"/>
</dbReference>
<dbReference type="Pfam" id="PF00059">
    <property type="entry name" value="Lectin_C"/>
    <property type="match status" value="1"/>
</dbReference>
<keyword evidence="1 6" id="KW-0245">EGF-like domain</keyword>
<evidence type="ECO:0000259" key="8">
    <source>
        <dbReference type="PROSITE" id="PS50026"/>
    </source>
</evidence>
<evidence type="ECO:0000256" key="3">
    <source>
        <dbReference type="ARBA" id="ARBA00022737"/>
    </source>
</evidence>
<feature type="domain" description="C-type lectin" evidence="9">
    <location>
        <begin position="170"/>
        <end position="283"/>
    </location>
</feature>
<dbReference type="PROSITE" id="PS00022">
    <property type="entry name" value="EGF_1"/>
    <property type="match status" value="1"/>
</dbReference>
<evidence type="ECO:0008006" key="12">
    <source>
        <dbReference type="Google" id="ProtNLM"/>
    </source>
</evidence>
<evidence type="ECO:0000256" key="5">
    <source>
        <dbReference type="ARBA" id="ARBA00023180"/>
    </source>
</evidence>
<name>A0A814AA60_9BILA</name>
<dbReference type="CDD" id="cd00037">
    <property type="entry name" value="CLECT"/>
    <property type="match status" value="1"/>
</dbReference>
<protein>
    <recommendedName>
        <fullName evidence="12">C-type lectin</fullName>
    </recommendedName>
</protein>
<feature type="disulfide bond" evidence="6">
    <location>
        <begin position="126"/>
        <end position="135"/>
    </location>
</feature>
<comment type="caution">
    <text evidence="6">Lacks conserved residue(s) required for the propagation of feature annotation.</text>
</comment>
<dbReference type="SUPFAM" id="SSF56436">
    <property type="entry name" value="C-type lectin-like"/>
    <property type="match status" value="1"/>
</dbReference>
<feature type="chain" id="PRO_5032902406" description="C-type lectin" evidence="7">
    <location>
        <begin position="25"/>
        <end position="293"/>
    </location>
</feature>
<evidence type="ECO:0000313" key="11">
    <source>
        <dbReference type="Proteomes" id="UP000663879"/>
    </source>
</evidence>
<gene>
    <name evidence="10" type="ORF">OXX778_LOCUS11819</name>
</gene>
<dbReference type="Gene3D" id="2.10.25.10">
    <property type="entry name" value="Laminin"/>
    <property type="match status" value="1"/>
</dbReference>
<dbReference type="PROSITE" id="PS50026">
    <property type="entry name" value="EGF_3"/>
    <property type="match status" value="1"/>
</dbReference>
<feature type="signal peptide" evidence="7">
    <location>
        <begin position="1"/>
        <end position="24"/>
    </location>
</feature>
<dbReference type="FunFam" id="2.10.25.10:FF:000255">
    <property type="entry name" value="Sushi, nidogen and EGF-like domains 1"/>
    <property type="match status" value="1"/>
</dbReference>
<evidence type="ECO:0000313" key="10">
    <source>
        <dbReference type="EMBL" id="CAF0909404.1"/>
    </source>
</evidence>
<evidence type="ECO:0000256" key="7">
    <source>
        <dbReference type="SAM" id="SignalP"/>
    </source>
</evidence>
<dbReference type="PROSITE" id="PS00010">
    <property type="entry name" value="ASX_HYDROXYL"/>
    <property type="match status" value="1"/>
</dbReference>
<evidence type="ECO:0000256" key="6">
    <source>
        <dbReference type="PROSITE-ProRule" id="PRU00076"/>
    </source>
</evidence>
<keyword evidence="2 7" id="KW-0732">Signal</keyword>
<keyword evidence="11" id="KW-1185">Reference proteome</keyword>
<accession>A0A814AA60</accession>
<evidence type="ECO:0000259" key="9">
    <source>
        <dbReference type="PROSITE" id="PS50041"/>
    </source>
</evidence>
<organism evidence="10 11">
    <name type="scientific">Brachionus calyciflorus</name>
    <dbReference type="NCBI Taxonomy" id="104777"/>
    <lineage>
        <taxon>Eukaryota</taxon>
        <taxon>Metazoa</taxon>
        <taxon>Spiralia</taxon>
        <taxon>Gnathifera</taxon>
        <taxon>Rotifera</taxon>
        <taxon>Eurotatoria</taxon>
        <taxon>Monogononta</taxon>
        <taxon>Pseudotrocha</taxon>
        <taxon>Ploima</taxon>
        <taxon>Brachionidae</taxon>
        <taxon>Brachionus</taxon>
    </lineage>
</organism>
<dbReference type="SMART" id="SM00034">
    <property type="entry name" value="CLECT"/>
    <property type="match status" value="1"/>
</dbReference>
<evidence type="ECO:0000256" key="1">
    <source>
        <dbReference type="ARBA" id="ARBA00022536"/>
    </source>
</evidence>
<sequence>MYPLQINLIFLMLFGHNCLESGLSVHFKANYFDLKIQNFSIIKDSFYTKISLLSCLSKCLSNEFCLYVRYEDSTCSHHTEFAEKAFEKSFKKVLYEKHLIKDNCLENPCKNSGVCVNRQNGYDCLCINKYFGKNCSLLNSFSCSKTNSFWSLKHELCIPCPANFSSMPQFPYSCFLNSGLNMIYRNAKLYCEEKNSTLLRLKSIMERSNFVQSDPNGKYWLDTKINYIGETFLWGDGSKIYGFAQNEPNNLNSLEIIFETCAVINNGKIFDEIEFYENYVVCQYSDSYEHFFY</sequence>
<dbReference type="Proteomes" id="UP000663879">
    <property type="component" value="Unassembled WGS sequence"/>
</dbReference>
<comment type="caution">
    <text evidence="10">The sequence shown here is derived from an EMBL/GenBank/DDBJ whole genome shotgun (WGS) entry which is preliminary data.</text>
</comment>
<dbReference type="AlphaFoldDB" id="A0A814AA60"/>
<dbReference type="CDD" id="cd00054">
    <property type="entry name" value="EGF_CA"/>
    <property type="match status" value="1"/>
</dbReference>